<name>A0A9P5N185_9AGAM</name>
<keyword evidence="2" id="KW-1185">Reference proteome</keyword>
<reference evidence="1" key="1">
    <citation type="submission" date="2019-10" db="EMBL/GenBank/DDBJ databases">
        <authorList>
            <consortium name="DOE Joint Genome Institute"/>
            <person name="Kuo A."/>
            <person name="Miyauchi S."/>
            <person name="Kiss E."/>
            <person name="Drula E."/>
            <person name="Kohler A."/>
            <person name="Sanchez-Garcia M."/>
            <person name="Andreopoulos B."/>
            <person name="Barry K.W."/>
            <person name="Bonito G."/>
            <person name="Buee M."/>
            <person name="Carver A."/>
            <person name="Chen C."/>
            <person name="Cichocki N."/>
            <person name="Clum A."/>
            <person name="Culley D."/>
            <person name="Crous P.W."/>
            <person name="Fauchery L."/>
            <person name="Girlanda M."/>
            <person name="Hayes R."/>
            <person name="Keri Z."/>
            <person name="LaButti K."/>
            <person name="Lipzen A."/>
            <person name="Lombard V."/>
            <person name="Magnuson J."/>
            <person name="Maillard F."/>
            <person name="Morin E."/>
            <person name="Murat C."/>
            <person name="Nolan M."/>
            <person name="Ohm R."/>
            <person name="Pangilinan J."/>
            <person name="Pereira M."/>
            <person name="Perotto S."/>
            <person name="Peter M."/>
            <person name="Riley R."/>
            <person name="Sitrit Y."/>
            <person name="Stielow B."/>
            <person name="Szollosi G."/>
            <person name="Zifcakova L."/>
            <person name="Stursova M."/>
            <person name="Spatafora J.W."/>
            <person name="Tedersoo L."/>
            <person name="Vaario L.-M."/>
            <person name="Yamada A."/>
            <person name="Yan M."/>
            <person name="Wang P."/>
            <person name="Xu J."/>
            <person name="Bruns T."/>
            <person name="Baldrian P."/>
            <person name="Vilgalys R."/>
            <person name="Henrissat B."/>
            <person name="Grigoriev I.V."/>
            <person name="Hibbett D."/>
            <person name="Nagy L.G."/>
            <person name="Martin F.M."/>
        </authorList>
    </citation>
    <scope>NUCLEOTIDE SEQUENCE</scope>
    <source>
        <strain evidence="1">Prilba</strain>
    </source>
</reference>
<dbReference type="EMBL" id="WHVB01000004">
    <property type="protein sequence ID" value="KAF8483704.1"/>
    <property type="molecule type" value="Genomic_DNA"/>
</dbReference>
<gene>
    <name evidence="1" type="ORF">DFH94DRAFT_625896</name>
</gene>
<dbReference type="Proteomes" id="UP000759537">
    <property type="component" value="Unassembled WGS sequence"/>
</dbReference>
<sequence length="125" mass="14392">MEREGNTQREKRFKVCIPPLPNHRVLIFGKQHQSYQATLKQVHLPSSLTQSEFDHDIGNDESHFFEAIGHWRQLNLSPAFVQFATDVESISASMPLLVHHWSDITQFWIRAIDSANDEALVALLE</sequence>
<proteinExistence type="predicted"/>
<accession>A0A9P5N185</accession>
<protein>
    <submittedName>
        <fullName evidence="1">Uncharacterized protein</fullName>
    </submittedName>
</protein>
<dbReference type="OrthoDB" id="360653at2759"/>
<evidence type="ECO:0000313" key="2">
    <source>
        <dbReference type="Proteomes" id="UP000759537"/>
    </source>
</evidence>
<organism evidence="1 2">
    <name type="scientific">Russula ochroleuca</name>
    <dbReference type="NCBI Taxonomy" id="152965"/>
    <lineage>
        <taxon>Eukaryota</taxon>
        <taxon>Fungi</taxon>
        <taxon>Dikarya</taxon>
        <taxon>Basidiomycota</taxon>
        <taxon>Agaricomycotina</taxon>
        <taxon>Agaricomycetes</taxon>
        <taxon>Russulales</taxon>
        <taxon>Russulaceae</taxon>
        <taxon>Russula</taxon>
    </lineage>
</organism>
<reference evidence="1" key="2">
    <citation type="journal article" date="2020" name="Nat. Commun.">
        <title>Large-scale genome sequencing of mycorrhizal fungi provides insights into the early evolution of symbiotic traits.</title>
        <authorList>
            <person name="Miyauchi S."/>
            <person name="Kiss E."/>
            <person name="Kuo A."/>
            <person name="Drula E."/>
            <person name="Kohler A."/>
            <person name="Sanchez-Garcia M."/>
            <person name="Morin E."/>
            <person name="Andreopoulos B."/>
            <person name="Barry K.W."/>
            <person name="Bonito G."/>
            <person name="Buee M."/>
            <person name="Carver A."/>
            <person name="Chen C."/>
            <person name="Cichocki N."/>
            <person name="Clum A."/>
            <person name="Culley D."/>
            <person name="Crous P.W."/>
            <person name="Fauchery L."/>
            <person name="Girlanda M."/>
            <person name="Hayes R.D."/>
            <person name="Keri Z."/>
            <person name="LaButti K."/>
            <person name="Lipzen A."/>
            <person name="Lombard V."/>
            <person name="Magnuson J."/>
            <person name="Maillard F."/>
            <person name="Murat C."/>
            <person name="Nolan M."/>
            <person name="Ohm R.A."/>
            <person name="Pangilinan J."/>
            <person name="Pereira M.F."/>
            <person name="Perotto S."/>
            <person name="Peter M."/>
            <person name="Pfister S."/>
            <person name="Riley R."/>
            <person name="Sitrit Y."/>
            <person name="Stielow J.B."/>
            <person name="Szollosi G."/>
            <person name="Zifcakova L."/>
            <person name="Stursova M."/>
            <person name="Spatafora J.W."/>
            <person name="Tedersoo L."/>
            <person name="Vaario L.M."/>
            <person name="Yamada A."/>
            <person name="Yan M."/>
            <person name="Wang P."/>
            <person name="Xu J."/>
            <person name="Bruns T."/>
            <person name="Baldrian P."/>
            <person name="Vilgalys R."/>
            <person name="Dunand C."/>
            <person name="Henrissat B."/>
            <person name="Grigoriev I.V."/>
            <person name="Hibbett D."/>
            <person name="Nagy L.G."/>
            <person name="Martin F.M."/>
        </authorList>
    </citation>
    <scope>NUCLEOTIDE SEQUENCE</scope>
    <source>
        <strain evidence="1">Prilba</strain>
    </source>
</reference>
<dbReference type="AlphaFoldDB" id="A0A9P5N185"/>
<evidence type="ECO:0000313" key="1">
    <source>
        <dbReference type="EMBL" id="KAF8483704.1"/>
    </source>
</evidence>
<comment type="caution">
    <text evidence="1">The sequence shown here is derived from an EMBL/GenBank/DDBJ whole genome shotgun (WGS) entry which is preliminary data.</text>
</comment>